<evidence type="ECO:0000259" key="4">
    <source>
        <dbReference type="Pfam" id="PF17137"/>
    </source>
</evidence>
<dbReference type="Proteomes" id="UP000806542">
    <property type="component" value="Unassembled WGS sequence"/>
</dbReference>
<dbReference type="SUPFAM" id="SSF51445">
    <property type="entry name" value="(Trans)glycosidases"/>
    <property type="match status" value="1"/>
</dbReference>
<dbReference type="EMBL" id="JADCKB010000001">
    <property type="protein sequence ID" value="MBE5038984.1"/>
    <property type="molecule type" value="Genomic_DNA"/>
</dbReference>
<feature type="domain" description="Glycoside hydrolase family 31 TIM barrel" evidence="3">
    <location>
        <begin position="181"/>
        <end position="489"/>
    </location>
</feature>
<dbReference type="InterPro" id="IPR000322">
    <property type="entry name" value="Glyco_hydro_31_TIM"/>
</dbReference>
<feature type="domain" description="DUF5110" evidence="4">
    <location>
        <begin position="593"/>
        <end position="660"/>
    </location>
</feature>
<feature type="domain" description="Glycosyl hydrolase family 31 C-terminal" evidence="5">
    <location>
        <begin position="498"/>
        <end position="576"/>
    </location>
</feature>
<dbReference type="InterPro" id="IPR013780">
    <property type="entry name" value="Glyco_hydro_b"/>
</dbReference>
<dbReference type="SUPFAM" id="SSF74650">
    <property type="entry name" value="Galactose mutarotase-like"/>
    <property type="match status" value="1"/>
</dbReference>
<dbReference type="GO" id="GO:0005975">
    <property type="term" value="P:carbohydrate metabolic process"/>
    <property type="evidence" value="ECO:0007669"/>
    <property type="project" value="InterPro"/>
</dbReference>
<comment type="caution">
    <text evidence="6">The sequence shown here is derived from an EMBL/GenBank/DDBJ whole genome shotgun (WGS) entry which is preliminary data.</text>
</comment>
<evidence type="ECO:0000256" key="1">
    <source>
        <dbReference type="ARBA" id="ARBA00007806"/>
    </source>
</evidence>
<reference evidence="6" key="1">
    <citation type="submission" date="2020-10" db="EMBL/GenBank/DDBJ databases">
        <title>ChiBAC.</title>
        <authorList>
            <person name="Zenner C."/>
            <person name="Hitch T.C.A."/>
            <person name="Clavel T."/>
        </authorList>
    </citation>
    <scope>NUCLEOTIDE SEQUENCE</scope>
    <source>
        <strain evidence="6">DSM 107454</strain>
    </source>
</reference>
<dbReference type="CDD" id="cd14752">
    <property type="entry name" value="GH31_N"/>
    <property type="match status" value="1"/>
</dbReference>
<dbReference type="PANTHER" id="PTHR43863">
    <property type="entry name" value="HYDROLASE, PUTATIVE (AFU_ORTHOLOGUE AFUA_1G03140)-RELATED"/>
    <property type="match status" value="1"/>
</dbReference>
<dbReference type="SUPFAM" id="SSF51011">
    <property type="entry name" value="Glycosyl hydrolase domain"/>
    <property type="match status" value="1"/>
</dbReference>
<dbReference type="Gene3D" id="2.60.40.1180">
    <property type="entry name" value="Golgi alpha-mannosidase II"/>
    <property type="match status" value="1"/>
</dbReference>
<proteinExistence type="inferred from homology"/>
<evidence type="ECO:0000259" key="3">
    <source>
        <dbReference type="Pfam" id="PF01055"/>
    </source>
</evidence>
<dbReference type="Pfam" id="PF17137">
    <property type="entry name" value="DUF5110"/>
    <property type="match status" value="1"/>
</dbReference>
<dbReference type="Gene3D" id="3.20.20.80">
    <property type="entry name" value="Glycosidases"/>
    <property type="match status" value="1"/>
</dbReference>
<protein>
    <submittedName>
        <fullName evidence="6">Glycoside hydrolase family 31 protein</fullName>
    </submittedName>
</protein>
<dbReference type="Gene3D" id="2.60.40.1760">
    <property type="entry name" value="glycosyl hydrolase (family 31)"/>
    <property type="match status" value="1"/>
</dbReference>
<dbReference type="InterPro" id="IPR033403">
    <property type="entry name" value="DUF5110"/>
</dbReference>
<dbReference type="GO" id="GO:0030246">
    <property type="term" value="F:carbohydrate binding"/>
    <property type="evidence" value="ECO:0007669"/>
    <property type="project" value="InterPro"/>
</dbReference>
<dbReference type="InterPro" id="IPR048395">
    <property type="entry name" value="Glyco_hydro_31_C"/>
</dbReference>
<dbReference type="RefSeq" id="WP_226391537.1">
    <property type="nucleotide sequence ID" value="NZ_JADCKB010000001.1"/>
</dbReference>
<dbReference type="GO" id="GO:0004553">
    <property type="term" value="F:hydrolase activity, hydrolyzing O-glycosyl compounds"/>
    <property type="evidence" value="ECO:0007669"/>
    <property type="project" value="InterPro"/>
</dbReference>
<name>A0A9D5M1J8_9FIRM</name>
<organism evidence="6 7">
    <name type="scientific">Ructibacterium gallinarum</name>
    <dbReference type="NCBI Taxonomy" id="2779355"/>
    <lineage>
        <taxon>Bacteria</taxon>
        <taxon>Bacillati</taxon>
        <taxon>Bacillota</taxon>
        <taxon>Clostridia</taxon>
        <taxon>Eubacteriales</taxon>
        <taxon>Oscillospiraceae</taxon>
        <taxon>Ructibacterium</taxon>
    </lineage>
</organism>
<dbReference type="AlphaFoldDB" id="A0A9D5M1J8"/>
<dbReference type="InterPro" id="IPR017853">
    <property type="entry name" value="GH"/>
</dbReference>
<keyword evidence="7" id="KW-1185">Reference proteome</keyword>
<accession>A0A9D5M1J8</accession>
<sequence length="700" mass="80199">MQLWKKNIWYEETDEGVLHLVGGGESASLLTRYQVVTSVPAEGGGMVEGEEKLTYIWQDFSRSILPVQKADGFSLTVFLSDRERLFGLGDESRETVMKRGRIADLWVRNAVCYGPVPFLISSENWALFVNCTYRMRFDLDSQGRNQVHITAEKGILDCYLFLGEDMKSLIGKYTKVTGRPLLLPRAGYGFTFVCNEEEGAHDVVNDCFQFRREEIPCDMVGLEPGWMETHYDFTTKKEWHPERFYFPTWVEKNYAGTWSFLYNVKQMGFRLSLWLCCDYDLLWEEEQEQLDCRANSYEGAEIMDDHFGHGSIMDKITVPGESWFTHLKRFVDQGVSAFKMDGANQVLEHPDRLWACRYTDDEIHNLYPVLLAKQMSRGFSEYTGRRAMIYTSALYAGTQRYAATWAGDTGGGPATLVSILNYAFCGHTNTTCDIDPSNVKSLHYGFLLPWSQILAWRNWHHPWLLGRKQEAIIRDYARLRSSLFPYLYSFAYAAWLTGIPIIRPMQLEYPQDERYDQTTNLYMLGDSLLVGAFDMNLSLPEGKWIDYFTNVIYSGEITYEPPAGKGGALFVKPGAVFVTQTPKDYLDEETEEPLYIRMYPGGSGSFLLYEDDGDTMEYQKDIYAVTKMAFEDKGDGTAELTLFPPEGGYPQPSRSFRAVFPSEQAAVFCEEVPVKVCCQNGVTQWTAESGEKPVTYRIQW</sequence>
<evidence type="ECO:0000259" key="5">
    <source>
        <dbReference type="Pfam" id="PF21365"/>
    </source>
</evidence>
<evidence type="ECO:0000313" key="6">
    <source>
        <dbReference type="EMBL" id="MBE5038984.1"/>
    </source>
</evidence>
<gene>
    <name evidence="6" type="ORF">INF28_00690</name>
</gene>
<dbReference type="Pfam" id="PF01055">
    <property type="entry name" value="Glyco_hydro_31_2nd"/>
    <property type="match status" value="1"/>
</dbReference>
<dbReference type="PANTHER" id="PTHR43863:SF2">
    <property type="entry name" value="MALTASE-GLUCOAMYLASE"/>
    <property type="match status" value="1"/>
</dbReference>
<keyword evidence="2 6" id="KW-0378">Hydrolase</keyword>
<evidence type="ECO:0000313" key="7">
    <source>
        <dbReference type="Proteomes" id="UP000806542"/>
    </source>
</evidence>
<dbReference type="InterPro" id="IPR011013">
    <property type="entry name" value="Gal_mutarotase_sf_dom"/>
</dbReference>
<keyword evidence="2" id="KW-0326">Glycosidase</keyword>
<dbReference type="InterPro" id="IPR051816">
    <property type="entry name" value="Glycosyl_Hydrolase_31"/>
</dbReference>
<evidence type="ECO:0000256" key="2">
    <source>
        <dbReference type="RuleBase" id="RU361185"/>
    </source>
</evidence>
<comment type="similarity">
    <text evidence="1 2">Belongs to the glycosyl hydrolase 31 family.</text>
</comment>
<dbReference type="Pfam" id="PF21365">
    <property type="entry name" value="Glyco_hydro_31_3rd"/>
    <property type="match status" value="1"/>
</dbReference>